<keyword evidence="5" id="KW-1015">Disulfide bond</keyword>
<dbReference type="SUPFAM" id="SSF52833">
    <property type="entry name" value="Thioredoxin-like"/>
    <property type="match status" value="2"/>
</dbReference>
<dbReference type="Pfam" id="PF00085">
    <property type="entry name" value="Thioredoxin"/>
    <property type="match status" value="2"/>
</dbReference>
<dbReference type="InterPro" id="IPR050620">
    <property type="entry name" value="Thioredoxin_H-type-like"/>
</dbReference>
<sequence length="310" mass="34849">MAKEGQVIACHTVHDWTEKLEKAQKSKQLIVVDFTASWCPPSVFMSPILAELAKNMPNVTFLMVDVDELRVVGANKEQLQLTIARHVHNQFLQSINEKMAEEGQVTACHTVQAWTEQLEKAQKSKQLTVVDFTASWCPPSVFMSPILAELAKNMPNVTFLMVDVDELRSVAFDWAVEVLPTFLLLKEGKIVGKVVGANKEQLQLTIARHVHNLQPMVSKSAIIPETNNVIMPGQFPNQQWATATNHGFSNNGIWTSQVHNPHMFSYPTTATNNGFPVNMPGTLYTSIKWSQGGTPNEFTYETTYHYNYPY</sequence>
<proteinExistence type="predicted"/>
<name>A0A6A6NCW7_HEVBR</name>
<dbReference type="EMBL" id="JAAGAX010000002">
    <property type="protein sequence ID" value="KAF2323397.1"/>
    <property type="molecule type" value="Genomic_DNA"/>
</dbReference>
<dbReference type="Gene3D" id="3.40.30.10">
    <property type="entry name" value="Glutaredoxin"/>
    <property type="match status" value="2"/>
</dbReference>
<keyword evidence="3" id="KW-0963">Cytoplasm</keyword>
<dbReference type="PROSITE" id="PS51352">
    <property type="entry name" value="THIOREDOXIN_2"/>
    <property type="match status" value="1"/>
</dbReference>
<evidence type="ECO:0000259" key="7">
    <source>
        <dbReference type="PROSITE" id="PS51352"/>
    </source>
</evidence>
<evidence type="ECO:0000313" key="9">
    <source>
        <dbReference type="Proteomes" id="UP000467840"/>
    </source>
</evidence>
<protein>
    <recommendedName>
        <fullName evidence="7">Thioredoxin domain-containing protein</fullName>
    </recommendedName>
</protein>
<keyword evidence="4" id="KW-0249">Electron transport</keyword>
<dbReference type="PANTHER" id="PTHR10438:SF453">
    <property type="entry name" value="THIOREDOXIN H4-RELATED"/>
    <property type="match status" value="1"/>
</dbReference>
<dbReference type="CDD" id="cd02947">
    <property type="entry name" value="TRX_family"/>
    <property type="match status" value="2"/>
</dbReference>
<keyword evidence="2" id="KW-0813">Transport</keyword>
<evidence type="ECO:0000256" key="2">
    <source>
        <dbReference type="ARBA" id="ARBA00022448"/>
    </source>
</evidence>
<evidence type="ECO:0000256" key="4">
    <source>
        <dbReference type="ARBA" id="ARBA00022982"/>
    </source>
</evidence>
<feature type="domain" description="Thioredoxin" evidence="7">
    <location>
        <begin position="81"/>
        <end position="211"/>
    </location>
</feature>
<keyword evidence="9" id="KW-1185">Reference proteome</keyword>
<organism evidence="8 9">
    <name type="scientific">Hevea brasiliensis</name>
    <name type="common">Para rubber tree</name>
    <name type="synonym">Siphonia brasiliensis</name>
    <dbReference type="NCBI Taxonomy" id="3981"/>
    <lineage>
        <taxon>Eukaryota</taxon>
        <taxon>Viridiplantae</taxon>
        <taxon>Streptophyta</taxon>
        <taxon>Embryophyta</taxon>
        <taxon>Tracheophyta</taxon>
        <taxon>Spermatophyta</taxon>
        <taxon>Magnoliopsida</taxon>
        <taxon>eudicotyledons</taxon>
        <taxon>Gunneridae</taxon>
        <taxon>Pentapetalae</taxon>
        <taxon>rosids</taxon>
        <taxon>fabids</taxon>
        <taxon>Malpighiales</taxon>
        <taxon>Euphorbiaceae</taxon>
        <taxon>Crotonoideae</taxon>
        <taxon>Micrandreae</taxon>
        <taxon>Hevea</taxon>
    </lineage>
</organism>
<dbReference type="InterPro" id="IPR013766">
    <property type="entry name" value="Thioredoxin_domain"/>
</dbReference>
<evidence type="ECO:0000313" key="8">
    <source>
        <dbReference type="EMBL" id="KAF2323397.1"/>
    </source>
</evidence>
<evidence type="ECO:0000256" key="3">
    <source>
        <dbReference type="ARBA" id="ARBA00022490"/>
    </source>
</evidence>
<evidence type="ECO:0000256" key="5">
    <source>
        <dbReference type="ARBA" id="ARBA00023157"/>
    </source>
</evidence>
<dbReference type="PANTHER" id="PTHR10438">
    <property type="entry name" value="THIOREDOXIN"/>
    <property type="match status" value="1"/>
</dbReference>
<dbReference type="AlphaFoldDB" id="A0A6A6NCW7"/>
<comment type="subcellular location">
    <subcellularLocation>
        <location evidence="1">Cytoplasm</location>
    </subcellularLocation>
</comment>
<reference evidence="8 9" key="1">
    <citation type="journal article" date="2020" name="Mol. Plant">
        <title>The Chromosome-Based Rubber Tree Genome Provides New Insights into Spurge Genome Evolution and Rubber Biosynthesis.</title>
        <authorList>
            <person name="Liu J."/>
            <person name="Shi C."/>
            <person name="Shi C.C."/>
            <person name="Li W."/>
            <person name="Zhang Q.J."/>
            <person name="Zhang Y."/>
            <person name="Li K."/>
            <person name="Lu H.F."/>
            <person name="Shi C."/>
            <person name="Zhu S.T."/>
            <person name="Xiao Z.Y."/>
            <person name="Nan H."/>
            <person name="Yue Y."/>
            <person name="Zhu X.G."/>
            <person name="Wu Y."/>
            <person name="Hong X.N."/>
            <person name="Fan G.Y."/>
            <person name="Tong Y."/>
            <person name="Zhang D."/>
            <person name="Mao C.L."/>
            <person name="Liu Y.L."/>
            <person name="Hao S.J."/>
            <person name="Liu W.Q."/>
            <person name="Lv M.Q."/>
            <person name="Zhang H.B."/>
            <person name="Liu Y."/>
            <person name="Hu-Tang G.R."/>
            <person name="Wang J.P."/>
            <person name="Wang J.H."/>
            <person name="Sun Y.H."/>
            <person name="Ni S.B."/>
            <person name="Chen W.B."/>
            <person name="Zhang X.C."/>
            <person name="Jiao Y.N."/>
            <person name="Eichler E.E."/>
            <person name="Li G.H."/>
            <person name="Liu X."/>
            <person name="Gao L.Z."/>
        </authorList>
    </citation>
    <scope>NUCLEOTIDE SEQUENCE [LARGE SCALE GENOMIC DNA]</scope>
    <source>
        <strain evidence="9">cv. GT1</strain>
        <tissue evidence="8">Leaf</tissue>
    </source>
</reference>
<dbReference type="GO" id="GO:0005737">
    <property type="term" value="C:cytoplasm"/>
    <property type="evidence" value="ECO:0007669"/>
    <property type="project" value="UniProtKB-SubCell"/>
</dbReference>
<comment type="caution">
    <text evidence="8">The sequence shown here is derived from an EMBL/GenBank/DDBJ whole genome shotgun (WGS) entry which is preliminary data.</text>
</comment>
<gene>
    <name evidence="8" type="ORF">GH714_035283</name>
</gene>
<dbReference type="Proteomes" id="UP000467840">
    <property type="component" value="Chromosome 11"/>
</dbReference>
<evidence type="ECO:0000256" key="6">
    <source>
        <dbReference type="ARBA" id="ARBA00023284"/>
    </source>
</evidence>
<keyword evidence="6" id="KW-0676">Redox-active center</keyword>
<evidence type="ECO:0000256" key="1">
    <source>
        <dbReference type="ARBA" id="ARBA00004496"/>
    </source>
</evidence>
<dbReference type="InterPro" id="IPR036249">
    <property type="entry name" value="Thioredoxin-like_sf"/>
</dbReference>
<accession>A0A6A6NCW7</accession>